<name>A0AAV2S639_MEGNR</name>
<dbReference type="InterPro" id="IPR016186">
    <property type="entry name" value="C-type_lectin-like/link_sf"/>
</dbReference>
<dbReference type="InterPro" id="IPR001304">
    <property type="entry name" value="C-type_lectin-like"/>
</dbReference>
<dbReference type="Proteomes" id="UP001497623">
    <property type="component" value="Unassembled WGS sequence"/>
</dbReference>
<accession>A0AAV2S639</accession>
<protein>
    <recommendedName>
        <fullName evidence="1">C-type lectin domain-containing protein</fullName>
    </recommendedName>
</protein>
<keyword evidence="3" id="KW-1185">Reference proteome</keyword>
<dbReference type="InterPro" id="IPR016187">
    <property type="entry name" value="CTDL_fold"/>
</dbReference>
<dbReference type="PANTHER" id="PTHR22801:SF63">
    <property type="entry name" value="C-TYPE LECTIN DOMAIN-CONTAINING PROTEIN"/>
    <property type="match status" value="1"/>
</dbReference>
<dbReference type="PROSITE" id="PS50041">
    <property type="entry name" value="C_TYPE_LECTIN_2"/>
    <property type="match status" value="1"/>
</dbReference>
<dbReference type="AlphaFoldDB" id="A0AAV2S639"/>
<evidence type="ECO:0000313" key="2">
    <source>
        <dbReference type="EMBL" id="CAL4161990.1"/>
    </source>
</evidence>
<evidence type="ECO:0000313" key="3">
    <source>
        <dbReference type="Proteomes" id="UP001497623"/>
    </source>
</evidence>
<feature type="domain" description="C-type lectin" evidence="1">
    <location>
        <begin position="12"/>
        <end position="146"/>
    </location>
</feature>
<sequence>SAEECPLFFTEIGGCCYLFSSEIDKTGTWEEARAECQTIGEDTDHIMDLAEVGTSSDCSGDVQLMEMISALGENVWLGASDAEVEGEWVWQKTGEQLSLSNNMWFYTDPNGGTNENCLLADVFSSYHNRAYLADTTCSDTYNFVCQIFRKF</sequence>
<dbReference type="SMART" id="SM00034">
    <property type="entry name" value="CLECT"/>
    <property type="match status" value="1"/>
</dbReference>
<dbReference type="Gene3D" id="3.10.100.10">
    <property type="entry name" value="Mannose-Binding Protein A, subunit A"/>
    <property type="match status" value="1"/>
</dbReference>
<comment type="caution">
    <text evidence="2">The sequence shown here is derived from an EMBL/GenBank/DDBJ whole genome shotgun (WGS) entry which is preliminary data.</text>
</comment>
<feature type="non-terminal residue" evidence="2">
    <location>
        <position position="1"/>
    </location>
</feature>
<dbReference type="InterPro" id="IPR050801">
    <property type="entry name" value="Ca-Dep_Lectins_ImmuneDev"/>
</dbReference>
<gene>
    <name evidence="2" type="ORF">MNOR_LOCUS32731</name>
</gene>
<dbReference type="CDD" id="cd00037">
    <property type="entry name" value="CLECT"/>
    <property type="match status" value="1"/>
</dbReference>
<dbReference type="PANTHER" id="PTHR22801">
    <property type="entry name" value="LITHOSTATHINE"/>
    <property type="match status" value="1"/>
</dbReference>
<dbReference type="SUPFAM" id="SSF56436">
    <property type="entry name" value="C-type lectin-like"/>
    <property type="match status" value="1"/>
</dbReference>
<dbReference type="Pfam" id="PF00059">
    <property type="entry name" value="Lectin_C"/>
    <property type="match status" value="1"/>
</dbReference>
<dbReference type="EMBL" id="CAXKWB010045143">
    <property type="protein sequence ID" value="CAL4161990.1"/>
    <property type="molecule type" value="Genomic_DNA"/>
</dbReference>
<reference evidence="2 3" key="1">
    <citation type="submission" date="2024-05" db="EMBL/GenBank/DDBJ databases">
        <authorList>
            <person name="Wallberg A."/>
        </authorList>
    </citation>
    <scope>NUCLEOTIDE SEQUENCE [LARGE SCALE GENOMIC DNA]</scope>
</reference>
<proteinExistence type="predicted"/>
<organism evidence="2 3">
    <name type="scientific">Meganyctiphanes norvegica</name>
    <name type="common">Northern krill</name>
    <name type="synonym">Thysanopoda norvegica</name>
    <dbReference type="NCBI Taxonomy" id="48144"/>
    <lineage>
        <taxon>Eukaryota</taxon>
        <taxon>Metazoa</taxon>
        <taxon>Ecdysozoa</taxon>
        <taxon>Arthropoda</taxon>
        <taxon>Crustacea</taxon>
        <taxon>Multicrustacea</taxon>
        <taxon>Malacostraca</taxon>
        <taxon>Eumalacostraca</taxon>
        <taxon>Eucarida</taxon>
        <taxon>Euphausiacea</taxon>
        <taxon>Euphausiidae</taxon>
        <taxon>Meganyctiphanes</taxon>
    </lineage>
</organism>
<evidence type="ECO:0000259" key="1">
    <source>
        <dbReference type="PROSITE" id="PS50041"/>
    </source>
</evidence>